<dbReference type="GO" id="GO:0019867">
    <property type="term" value="C:outer membrane"/>
    <property type="evidence" value="ECO:0007669"/>
    <property type="project" value="InterPro"/>
</dbReference>
<dbReference type="Pfam" id="PF06725">
    <property type="entry name" value="3D"/>
    <property type="match status" value="1"/>
</dbReference>
<dbReference type="PANTHER" id="PTHR30124">
    <property type="entry name" value="MEMBRANE-BOUND LYTIC MUREIN TRANSGLYCOSYLASE A"/>
    <property type="match status" value="1"/>
</dbReference>
<accession>A0A5E4PH44</accession>
<dbReference type="Gene3D" id="2.40.40.10">
    <property type="entry name" value="RlpA-like domain"/>
    <property type="match status" value="1"/>
</dbReference>
<dbReference type="PIRSF" id="PIRSF019422">
    <property type="entry name" value="MltA"/>
    <property type="match status" value="1"/>
</dbReference>
<evidence type="ECO:0000256" key="5">
    <source>
        <dbReference type="SAM" id="Phobius"/>
    </source>
</evidence>
<dbReference type="OrthoDB" id="9783686at2"/>
<sequence>MDDILIGRRACARRDDYHYMKFSIYSSRIRQMIIFVLSAIVLPCGMAYGSAASGSGMTLSKTTFARLPGWERDNQAEALLAFRQSCAEIVNRNPESYKAALQEHVSTQTWQAVCKAAAALHQADNRTAREFFESWFVPFHVRDREDSTGLFTGYYMPVIHARLQADKRYTVPVHALPDDWVKIDLGAFYPDMAGKTLVGQVKDHLLYPYPERRAIIKGALAGKARVLAWADNPVDVYFAQVQGSSLVELPDRQRFIIGYAGDNGHRYTSIGKILIAKREISREAVSMQSIRAWIMRHPDQAENLMNQNASYVFFKKLDYSQPLGTEKIPLTPRRSLAVDQRYLPLGAPVWLSTSVPAYDGKHASKPFQRLLVTQDTGGAIKGIVRGDVYWGSGDQAAYIAGHMNSPGQYWILLPRTQA</sequence>
<gene>
    <name evidence="7" type="primary">mltA</name>
    <name evidence="7" type="ORF">AQUSIP_09210</name>
</gene>
<dbReference type="GO" id="GO:0009254">
    <property type="term" value="P:peptidoglycan turnover"/>
    <property type="evidence" value="ECO:0007669"/>
    <property type="project" value="UniProtKB-UniRule"/>
</dbReference>
<keyword evidence="3 4" id="KW-0961">Cell wall biogenesis/degradation</keyword>
<evidence type="ECO:0000313" key="7">
    <source>
        <dbReference type="EMBL" id="VVC75631.1"/>
    </source>
</evidence>
<dbReference type="Gene3D" id="2.40.240.50">
    <property type="entry name" value="Barwin-like endoglucanases"/>
    <property type="match status" value="1"/>
</dbReference>
<dbReference type="EMBL" id="LR699119">
    <property type="protein sequence ID" value="VVC75631.1"/>
    <property type="molecule type" value="Genomic_DNA"/>
</dbReference>
<comment type="catalytic activity">
    <reaction evidence="1 4">
        <text>Exolytic cleavage of the (1-&gt;4)-beta-glycosidic linkage between N-acetylmuramic acid (MurNAc) and N-acetylglucosamine (GlcNAc) residues in peptidoglycan, from either the reducing or the non-reducing ends of the peptidoglycan chains, with concomitant formation of a 1,6-anhydrobond in the MurNAc residue.</text>
        <dbReference type="EC" id="4.2.2.n1"/>
    </reaction>
</comment>
<feature type="transmembrane region" description="Helical" evidence="5">
    <location>
        <begin position="32"/>
        <end position="51"/>
    </location>
</feature>
<reference evidence="7 8" key="1">
    <citation type="submission" date="2019-08" db="EMBL/GenBank/DDBJ databases">
        <authorList>
            <person name="Guy L."/>
        </authorList>
    </citation>
    <scope>NUCLEOTIDE SEQUENCE [LARGE SCALE GENOMIC DNA]</scope>
    <source>
        <strain evidence="7 8">SGT-108</strain>
    </source>
</reference>
<dbReference type="CDD" id="cd14485">
    <property type="entry name" value="mltA_like_LT_A"/>
    <property type="match status" value="1"/>
</dbReference>
<keyword evidence="5" id="KW-0812">Transmembrane</keyword>
<dbReference type="SMART" id="SM00925">
    <property type="entry name" value="MltA"/>
    <property type="match status" value="1"/>
</dbReference>
<evidence type="ECO:0000256" key="2">
    <source>
        <dbReference type="ARBA" id="ARBA00023239"/>
    </source>
</evidence>
<dbReference type="SUPFAM" id="SSF50685">
    <property type="entry name" value="Barwin-like endoglucanases"/>
    <property type="match status" value="1"/>
</dbReference>
<organism evidence="7 8">
    <name type="scientific">Aquicella siphonis</name>
    <dbReference type="NCBI Taxonomy" id="254247"/>
    <lineage>
        <taxon>Bacteria</taxon>
        <taxon>Pseudomonadati</taxon>
        <taxon>Pseudomonadota</taxon>
        <taxon>Gammaproteobacteria</taxon>
        <taxon>Legionellales</taxon>
        <taxon>Coxiellaceae</taxon>
        <taxon>Aquicella</taxon>
    </lineage>
</organism>
<dbReference type="InterPro" id="IPR010611">
    <property type="entry name" value="3D_dom"/>
</dbReference>
<dbReference type="GO" id="GO:0004553">
    <property type="term" value="F:hydrolase activity, hydrolyzing O-glycosyl compounds"/>
    <property type="evidence" value="ECO:0007669"/>
    <property type="project" value="InterPro"/>
</dbReference>
<dbReference type="Pfam" id="PF03562">
    <property type="entry name" value="MltA"/>
    <property type="match status" value="1"/>
</dbReference>
<name>A0A5E4PH44_9COXI</name>
<dbReference type="InterPro" id="IPR026044">
    <property type="entry name" value="MltA"/>
</dbReference>
<dbReference type="EC" id="4.2.2.n1" evidence="4"/>
<dbReference type="KEGG" id="asip:AQUSIP_09210"/>
<dbReference type="GO" id="GO:0008933">
    <property type="term" value="F:peptidoglycan lytic transglycosylase activity"/>
    <property type="evidence" value="ECO:0007669"/>
    <property type="project" value="TreeGrafter"/>
</dbReference>
<evidence type="ECO:0000259" key="6">
    <source>
        <dbReference type="SMART" id="SM00925"/>
    </source>
</evidence>
<keyword evidence="2 4" id="KW-0456">Lyase</keyword>
<evidence type="ECO:0000256" key="3">
    <source>
        <dbReference type="ARBA" id="ARBA00023316"/>
    </source>
</evidence>
<evidence type="ECO:0000256" key="1">
    <source>
        <dbReference type="ARBA" id="ARBA00001420"/>
    </source>
</evidence>
<dbReference type="AlphaFoldDB" id="A0A5E4PH44"/>
<evidence type="ECO:0000256" key="4">
    <source>
        <dbReference type="PIRNR" id="PIRNR019422"/>
    </source>
</evidence>
<dbReference type="InterPro" id="IPR036908">
    <property type="entry name" value="RlpA-like_sf"/>
</dbReference>
<dbReference type="GO" id="GO:0009253">
    <property type="term" value="P:peptidoglycan catabolic process"/>
    <property type="evidence" value="ECO:0007669"/>
    <property type="project" value="TreeGrafter"/>
</dbReference>
<proteinExistence type="predicted"/>
<keyword evidence="8" id="KW-1185">Reference proteome</keyword>
<evidence type="ECO:0000313" key="8">
    <source>
        <dbReference type="Proteomes" id="UP000324194"/>
    </source>
</evidence>
<dbReference type="InterPro" id="IPR005300">
    <property type="entry name" value="MltA_B"/>
</dbReference>
<keyword evidence="5" id="KW-1133">Transmembrane helix</keyword>
<dbReference type="Proteomes" id="UP000324194">
    <property type="component" value="Chromosome 1"/>
</dbReference>
<dbReference type="CDD" id="cd14668">
    <property type="entry name" value="mlta_B"/>
    <property type="match status" value="1"/>
</dbReference>
<dbReference type="PANTHER" id="PTHR30124:SF0">
    <property type="entry name" value="MEMBRANE-BOUND LYTIC MUREIN TRANSGLYCOSYLASE A"/>
    <property type="match status" value="1"/>
</dbReference>
<dbReference type="GO" id="GO:0071555">
    <property type="term" value="P:cell wall organization"/>
    <property type="evidence" value="ECO:0007669"/>
    <property type="project" value="UniProtKB-KW"/>
</dbReference>
<comment type="function">
    <text evidence="4">Murein-degrading enzyme. May play a role in recycling of muropeptides during cell elongation and/or cell division.</text>
</comment>
<protein>
    <recommendedName>
        <fullName evidence="4">Membrane-bound lytic murein transglycosylase A</fullName>
        <ecNumber evidence="4">4.2.2.n1</ecNumber>
    </recommendedName>
    <alternativeName>
        <fullName evidence="4">Murein hydrolase A</fullName>
    </alternativeName>
</protein>
<feature type="domain" description="Lytic transglycosylase MltA" evidence="6">
    <location>
        <begin position="158"/>
        <end position="315"/>
    </location>
</feature>
<keyword evidence="5" id="KW-0472">Membrane</keyword>